<reference evidence="10" key="1">
    <citation type="submission" date="2011-02" db="EMBL/GenBank/DDBJ databases">
        <title>The complete genome of Planctomyces brasiliensis DSM 5305.</title>
        <authorList>
            <person name="Lucas S."/>
            <person name="Copeland A."/>
            <person name="Lapidus A."/>
            <person name="Bruce D."/>
            <person name="Goodwin L."/>
            <person name="Pitluck S."/>
            <person name="Kyrpides N."/>
            <person name="Mavromatis K."/>
            <person name="Pagani I."/>
            <person name="Ivanova N."/>
            <person name="Ovchinnikova G."/>
            <person name="Lu M."/>
            <person name="Detter J.C."/>
            <person name="Han C."/>
            <person name="Land M."/>
            <person name="Hauser L."/>
            <person name="Markowitz V."/>
            <person name="Cheng J.-F."/>
            <person name="Hugenholtz P."/>
            <person name="Woyke T."/>
            <person name="Wu D."/>
            <person name="Tindall B."/>
            <person name="Pomrenke H.G."/>
            <person name="Brambilla E."/>
            <person name="Klenk H.-P."/>
            <person name="Eisen J.A."/>
        </authorList>
    </citation>
    <scope>NUCLEOTIDE SEQUENCE [LARGE SCALE GENOMIC DNA]</scope>
    <source>
        <strain evidence="10">ATCC 49424 / DSM 5305 / JCM 21570 / IAM 15109 / NBRC 103401 / IFAM 1448</strain>
    </source>
</reference>
<comment type="subcellular location">
    <subcellularLocation>
        <location evidence="1">Cell membrane</location>
        <topology evidence="1">Multi-pass membrane protein</topology>
    </subcellularLocation>
</comment>
<feature type="transmembrane region" description="Helical" evidence="8">
    <location>
        <begin position="148"/>
        <end position="168"/>
    </location>
</feature>
<sequence>MHYEKIQAVCLMTLTAIAIGFSIYGLRTVLVPFVIAVFVVSGIGPILDALQIRLHVNRLLAAGITFVAGLVIMFVLGSALWASTVELRQSAPAYRQRIQELVDRVENAFPNLPMQKKAEAVTPEKNAEAIDAFLDAMLHKGIATLSSAMLYLITTGVVVLIYVFFMLLGQSTESSPSATWTKIDDQIREYLRLKTVVSLITGLIFGGVLAMFGIPMALTFGVLAFLLNYIPNIGPLVATVLPVPLIILNPEAHLLWIVAVIGSISAIQFVSGNIIEPKLMGDSTDLHPIVILLALMFWGMLWGIVGMFLATPITAGLKLVLDQFQATRPLGSLLAGRWTFPQNEQQPATADA</sequence>
<dbReference type="PANTHER" id="PTHR21716">
    <property type="entry name" value="TRANSMEMBRANE PROTEIN"/>
    <property type="match status" value="1"/>
</dbReference>
<feature type="transmembrane region" description="Helical" evidence="8">
    <location>
        <begin position="287"/>
        <end position="310"/>
    </location>
</feature>
<evidence type="ECO:0000256" key="8">
    <source>
        <dbReference type="SAM" id="Phobius"/>
    </source>
</evidence>
<evidence type="ECO:0000313" key="10">
    <source>
        <dbReference type="Proteomes" id="UP000006860"/>
    </source>
</evidence>
<dbReference type="RefSeq" id="WP_013629494.1">
    <property type="nucleotide sequence ID" value="NC_015174.1"/>
</dbReference>
<evidence type="ECO:0000256" key="1">
    <source>
        <dbReference type="ARBA" id="ARBA00004651"/>
    </source>
</evidence>
<gene>
    <name evidence="9" type="ordered locus">Plabr_3176</name>
</gene>
<dbReference type="GO" id="GO:0005886">
    <property type="term" value="C:plasma membrane"/>
    <property type="evidence" value="ECO:0007669"/>
    <property type="project" value="UniProtKB-SubCell"/>
</dbReference>
<dbReference type="KEGG" id="pbs:Plabr_3176"/>
<feature type="transmembrane region" description="Helical" evidence="8">
    <location>
        <begin position="196"/>
        <end position="223"/>
    </location>
</feature>
<feature type="transmembrane region" description="Helical" evidence="8">
    <location>
        <begin position="254"/>
        <end position="275"/>
    </location>
</feature>
<name>F0SJG1_RUBBR</name>
<keyword evidence="3" id="KW-0813">Transport</keyword>
<dbReference type="Pfam" id="PF01594">
    <property type="entry name" value="AI-2E_transport"/>
    <property type="match status" value="1"/>
</dbReference>
<accession>F0SJG1</accession>
<feature type="transmembrane region" description="Helical" evidence="8">
    <location>
        <begin position="7"/>
        <end position="24"/>
    </location>
</feature>
<protein>
    <recommendedName>
        <fullName evidence="11">AI-2 transport protein TqsA</fullName>
    </recommendedName>
</protein>
<dbReference type="STRING" id="756272.Plabr_3176"/>
<proteinExistence type="inferred from homology"/>
<dbReference type="eggNOG" id="COG0628">
    <property type="taxonomic scope" value="Bacteria"/>
</dbReference>
<comment type="similarity">
    <text evidence="2">Belongs to the autoinducer-2 exporter (AI-2E) (TC 2.A.86) family.</text>
</comment>
<feature type="transmembrane region" description="Helical" evidence="8">
    <location>
        <begin position="30"/>
        <end position="47"/>
    </location>
</feature>
<evidence type="ECO:0000256" key="7">
    <source>
        <dbReference type="ARBA" id="ARBA00023136"/>
    </source>
</evidence>
<dbReference type="AlphaFoldDB" id="F0SJG1"/>
<evidence type="ECO:0000256" key="5">
    <source>
        <dbReference type="ARBA" id="ARBA00022692"/>
    </source>
</evidence>
<evidence type="ECO:0000256" key="3">
    <source>
        <dbReference type="ARBA" id="ARBA00022448"/>
    </source>
</evidence>
<keyword evidence="7 8" id="KW-0472">Membrane</keyword>
<feature type="transmembrane region" description="Helical" evidence="8">
    <location>
        <begin position="59"/>
        <end position="82"/>
    </location>
</feature>
<dbReference type="OrthoDB" id="9799225at2"/>
<dbReference type="GO" id="GO:0055085">
    <property type="term" value="P:transmembrane transport"/>
    <property type="evidence" value="ECO:0007669"/>
    <property type="project" value="TreeGrafter"/>
</dbReference>
<dbReference type="PANTHER" id="PTHR21716:SF53">
    <property type="entry name" value="PERMEASE PERM-RELATED"/>
    <property type="match status" value="1"/>
</dbReference>
<evidence type="ECO:0008006" key="11">
    <source>
        <dbReference type="Google" id="ProtNLM"/>
    </source>
</evidence>
<keyword evidence="4" id="KW-1003">Cell membrane</keyword>
<dbReference type="HOGENOM" id="CLU_031275_0_0_0"/>
<evidence type="ECO:0000256" key="4">
    <source>
        <dbReference type="ARBA" id="ARBA00022475"/>
    </source>
</evidence>
<evidence type="ECO:0000313" key="9">
    <source>
        <dbReference type="EMBL" id="ADY60773.1"/>
    </source>
</evidence>
<dbReference type="EMBL" id="CP002546">
    <property type="protein sequence ID" value="ADY60773.1"/>
    <property type="molecule type" value="Genomic_DNA"/>
</dbReference>
<keyword evidence="6 8" id="KW-1133">Transmembrane helix</keyword>
<evidence type="ECO:0000256" key="6">
    <source>
        <dbReference type="ARBA" id="ARBA00022989"/>
    </source>
</evidence>
<evidence type="ECO:0000256" key="2">
    <source>
        <dbReference type="ARBA" id="ARBA00009773"/>
    </source>
</evidence>
<feature type="transmembrane region" description="Helical" evidence="8">
    <location>
        <begin position="229"/>
        <end position="247"/>
    </location>
</feature>
<dbReference type="InterPro" id="IPR002549">
    <property type="entry name" value="AI-2E-like"/>
</dbReference>
<dbReference type="Proteomes" id="UP000006860">
    <property type="component" value="Chromosome"/>
</dbReference>
<keyword evidence="5 8" id="KW-0812">Transmembrane</keyword>
<organism evidence="9 10">
    <name type="scientific">Rubinisphaera brasiliensis (strain ATCC 49424 / DSM 5305 / JCM 21570 / IAM 15109 / NBRC 103401 / IFAM 1448)</name>
    <name type="common">Planctomyces brasiliensis</name>
    <dbReference type="NCBI Taxonomy" id="756272"/>
    <lineage>
        <taxon>Bacteria</taxon>
        <taxon>Pseudomonadati</taxon>
        <taxon>Planctomycetota</taxon>
        <taxon>Planctomycetia</taxon>
        <taxon>Planctomycetales</taxon>
        <taxon>Planctomycetaceae</taxon>
        <taxon>Rubinisphaera</taxon>
    </lineage>
</organism>
<keyword evidence="10" id="KW-1185">Reference proteome</keyword>